<proteinExistence type="evidence at transcript level"/>
<dbReference type="AlphaFoldDB" id="D5AB11"/>
<evidence type="ECO:0000256" key="3">
    <source>
        <dbReference type="ARBA" id="ARBA00022729"/>
    </source>
</evidence>
<keyword evidence="2 8" id="KW-0812">Transmembrane</keyword>
<dbReference type="InterPro" id="IPR052222">
    <property type="entry name" value="DESIGUAL"/>
</dbReference>
<reference evidence="9" key="1">
    <citation type="submission" date="2010-04" db="EMBL/GenBank/DDBJ databases">
        <authorList>
            <person name="Reid K.E."/>
            <person name="Liao N."/>
            <person name="Chan S."/>
            <person name="Docking R."/>
            <person name="Taylor G."/>
            <person name="Moore R."/>
            <person name="Mayo M."/>
            <person name="Munro S."/>
            <person name="King J."/>
            <person name="Yanchuk A."/>
            <person name="Holt R."/>
            <person name="Jones S."/>
            <person name="Marra M."/>
            <person name="Ritland C.E."/>
            <person name="Ritland K."/>
            <person name="Bohlmann J."/>
        </authorList>
    </citation>
    <scope>NUCLEOTIDE SEQUENCE</scope>
    <source>
        <tissue evidence="9">Bud</tissue>
    </source>
</reference>
<evidence type="ECO:0000256" key="2">
    <source>
        <dbReference type="ARBA" id="ARBA00022692"/>
    </source>
</evidence>
<evidence type="ECO:0000256" key="5">
    <source>
        <dbReference type="ARBA" id="ARBA00023136"/>
    </source>
</evidence>
<accession>D5AB11</accession>
<feature type="transmembrane region" description="Helical" evidence="8">
    <location>
        <begin position="59"/>
        <end position="79"/>
    </location>
</feature>
<sequence>MKKSEKVICTVVGFLGLVAAALAFAAEAKHIRGGEVTPMEDGMCLYPRSPALPLGTTSGLALLVAQVIVNVSAGCLCCRRGGPYRASSNRTIAIICLVVSWITFVIAFVLLMAGAALNDQHNASMRTFNGYCYVVKSGVFAGGAVLALATVTLGIFYYITASAVKKSAEWGPQNQNIAMAQPQYGQSNLQPVFVPENVHAQYSEYPQYPHGSQQPPQPVGHTQRVPWK</sequence>
<keyword evidence="4 8" id="KW-1133">Transmembrane helix</keyword>
<feature type="transmembrane region" description="Helical" evidence="8">
    <location>
        <begin position="137"/>
        <end position="159"/>
    </location>
</feature>
<protein>
    <submittedName>
        <fullName evidence="9">Uncharacterized protein</fullName>
    </submittedName>
</protein>
<dbReference type="InterPro" id="IPR009606">
    <property type="entry name" value="DEAL/Modifying_wall_lignin1/2"/>
</dbReference>
<feature type="transmembrane region" description="Helical" evidence="8">
    <location>
        <begin position="91"/>
        <end position="117"/>
    </location>
</feature>
<evidence type="ECO:0000313" key="9">
    <source>
        <dbReference type="EMBL" id="ADE76730.1"/>
    </source>
</evidence>
<comment type="similarity">
    <text evidence="6">Belongs to the DESIGUAL family.</text>
</comment>
<feature type="region of interest" description="Disordered" evidence="7">
    <location>
        <begin position="205"/>
        <end position="228"/>
    </location>
</feature>
<evidence type="ECO:0000256" key="6">
    <source>
        <dbReference type="ARBA" id="ARBA00029467"/>
    </source>
</evidence>
<keyword evidence="5 8" id="KW-0472">Membrane</keyword>
<name>D5AB11_PICSI</name>
<dbReference type="OMA" id="CICCKRS"/>
<evidence type="ECO:0000256" key="1">
    <source>
        <dbReference type="ARBA" id="ARBA00004127"/>
    </source>
</evidence>
<evidence type="ECO:0000256" key="4">
    <source>
        <dbReference type="ARBA" id="ARBA00022989"/>
    </source>
</evidence>
<dbReference type="GO" id="GO:0012505">
    <property type="term" value="C:endomembrane system"/>
    <property type="evidence" value="ECO:0007669"/>
    <property type="project" value="UniProtKB-SubCell"/>
</dbReference>
<evidence type="ECO:0000256" key="7">
    <source>
        <dbReference type="SAM" id="MobiDB-lite"/>
    </source>
</evidence>
<evidence type="ECO:0000256" key="8">
    <source>
        <dbReference type="SAM" id="Phobius"/>
    </source>
</evidence>
<comment type="subcellular location">
    <subcellularLocation>
        <location evidence="1">Endomembrane system</location>
        <topology evidence="1">Multi-pass membrane protein</topology>
    </subcellularLocation>
</comment>
<keyword evidence="3" id="KW-0732">Signal</keyword>
<organism evidence="9">
    <name type="scientific">Picea sitchensis</name>
    <name type="common">Sitka spruce</name>
    <name type="synonym">Pinus sitchensis</name>
    <dbReference type="NCBI Taxonomy" id="3332"/>
    <lineage>
        <taxon>Eukaryota</taxon>
        <taxon>Viridiplantae</taxon>
        <taxon>Streptophyta</taxon>
        <taxon>Embryophyta</taxon>
        <taxon>Tracheophyta</taxon>
        <taxon>Spermatophyta</taxon>
        <taxon>Pinopsida</taxon>
        <taxon>Pinidae</taxon>
        <taxon>Conifers I</taxon>
        <taxon>Pinales</taxon>
        <taxon>Pinaceae</taxon>
        <taxon>Picea</taxon>
    </lineage>
</organism>
<dbReference type="Pfam" id="PF06749">
    <property type="entry name" value="DUF1218"/>
    <property type="match status" value="1"/>
</dbReference>
<dbReference type="PANTHER" id="PTHR31769">
    <property type="entry name" value="OS07G0462200 PROTEIN-RELATED"/>
    <property type="match status" value="1"/>
</dbReference>
<dbReference type="EMBL" id="BT123409">
    <property type="protein sequence ID" value="ADE76730.1"/>
    <property type="molecule type" value="mRNA"/>
</dbReference>